<keyword evidence="6" id="KW-0520">NAD</keyword>
<evidence type="ECO:0000313" key="9">
    <source>
        <dbReference type="Proteomes" id="UP000887564"/>
    </source>
</evidence>
<dbReference type="Pfam" id="PF01262">
    <property type="entry name" value="AlaDh_PNT_C"/>
    <property type="match status" value="1"/>
</dbReference>
<dbReference type="SMART" id="SM01003">
    <property type="entry name" value="AlaDh_PNT_N"/>
    <property type="match status" value="1"/>
</dbReference>
<dbReference type="PANTHER" id="PTHR10160:SF19">
    <property type="entry name" value="PROTON-TRANSLOCATING NAD(P)(+) TRANSHYDROGENASE"/>
    <property type="match status" value="1"/>
</dbReference>
<dbReference type="GO" id="GO:0008750">
    <property type="term" value="F:proton-translocating NAD(P)+ transhydrogenase activity"/>
    <property type="evidence" value="ECO:0007669"/>
    <property type="project" value="UniProtKB-EC"/>
</dbReference>
<comment type="catalytic activity">
    <reaction evidence="7">
        <text>NAD(+) + NADPH + H(+)(in) = NADH + NADP(+) + H(+)(out)</text>
        <dbReference type="Rhea" id="RHEA:47992"/>
        <dbReference type="ChEBI" id="CHEBI:15378"/>
        <dbReference type="ChEBI" id="CHEBI:57540"/>
        <dbReference type="ChEBI" id="CHEBI:57783"/>
        <dbReference type="ChEBI" id="CHEBI:57945"/>
        <dbReference type="ChEBI" id="CHEBI:58349"/>
        <dbReference type="EC" id="7.1.1.1"/>
    </reaction>
</comment>
<keyword evidence="9" id="KW-1185">Reference proteome</keyword>
<protein>
    <recommendedName>
        <fullName evidence="2">proton-translocating NAD(P)(+) transhydrogenase</fullName>
        <ecNumber evidence="2">7.1.1.1</ecNumber>
    </recommendedName>
</protein>
<evidence type="ECO:0000256" key="7">
    <source>
        <dbReference type="ARBA" id="ARBA00048202"/>
    </source>
</evidence>
<dbReference type="Gene3D" id="3.40.50.720">
    <property type="entry name" value="NAD(P)-binding Rossmann-like Domain"/>
    <property type="match status" value="2"/>
</dbReference>
<feature type="domain" description="Alanine dehydrogenase/pyridine nucleotide transhydrogenase N-terminal" evidence="8">
    <location>
        <begin position="3"/>
        <end position="76"/>
    </location>
</feature>
<evidence type="ECO:0000256" key="2">
    <source>
        <dbReference type="ARBA" id="ARBA00012943"/>
    </source>
</evidence>
<keyword evidence="4" id="KW-0521">NADP</keyword>
<dbReference type="Proteomes" id="UP000887564">
    <property type="component" value="Unplaced"/>
</dbReference>
<dbReference type="InterPro" id="IPR007698">
    <property type="entry name" value="AlaDH/PNT_NAD(H)-bd"/>
</dbReference>
<dbReference type="Pfam" id="PF05222">
    <property type="entry name" value="AlaDh_PNT_N"/>
    <property type="match status" value="1"/>
</dbReference>
<dbReference type="GO" id="GO:0006740">
    <property type="term" value="P:NADPH regeneration"/>
    <property type="evidence" value="ECO:0007669"/>
    <property type="project" value="TreeGrafter"/>
</dbReference>
<evidence type="ECO:0000256" key="5">
    <source>
        <dbReference type="ARBA" id="ARBA00022967"/>
    </source>
</evidence>
<dbReference type="GO" id="GO:0050661">
    <property type="term" value="F:NADP binding"/>
    <property type="evidence" value="ECO:0007669"/>
    <property type="project" value="TreeGrafter"/>
</dbReference>
<comment type="similarity">
    <text evidence="1">In the N-terminal section; belongs to the AlaDH/PNT family.</text>
</comment>
<organism evidence="9 10">
    <name type="scientific">Parascaris equorum</name>
    <name type="common">Equine roundworm</name>
    <dbReference type="NCBI Taxonomy" id="6256"/>
    <lineage>
        <taxon>Eukaryota</taxon>
        <taxon>Metazoa</taxon>
        <taxon>Ecdysozoa</taxon>
        <taxon>Nematoda</taxon>
        <taxon>Chromadorea</taxon>
        <taxon>Rhabditida</taxon>
        <taxon>Spirurina</taxon>
        <taxon>Ascaridomorpha</taxon>
        <taxon>Ascaridoidea</taxon>
        <taxon>Ascarididae</taxon>
        <taxon>Parascaris</taxon>
    </lineage>
</organism>
<evidence type="ECO:0000256" key="3">
    <source>
        <dbReference type="ARBA" id="ARBA00022741"/>
    </source>
</evidence>
<dbReference type="EC" id="7.1.1.1" evidence="2"/>
<dbReference type="InterPro" id="IPR007886">
    <property type="entry name" value="AlaDH/PNT_N"/>
</dbReference>
<reference evidence="10" key="1">
    <citation type="submission" date="2022-11" db="UniProtKB">
        <authorList>
            <consortium name="WormBaseParasite"/>
        </authorList>
    </citation>
    <scope>IDENTIFICATION</scope>
</reference>
<evidence type="ECO:0000313" key="10">
    <source>
        <dbReference type="WBParaSite" id="PEQ_0000280301-mRNA-1"/>
    </source>
</evidence>
<name>A0A914R956_PAREQ</name>
<keyword evidence="3" id="KW-0547">Nucleotide-binding</keyword>
<evidence type="ECO:0000256" key="6">
    <source>
        <dbReference type="ARBA" id="ARBA00023027"/>
    </source>
</evidence>
<keyword evidence="5" id="KW-1278">Translocase</keyword>
<dbReference type="PANTHER" id="PTHR10160">
    <property type="entry name" value="NAD(P) TRANSHYDROGENASE"/>
    <property type="match status" value="1"/>
</dbReference>
<dbReference type="AlphaFoldDB" id="A0A914R956"/>
<evidence type="ECO:0000256" key="4">
    <source>
        <dbReference type="ARBA" id="ARBA00022857"/>
    </source>
</evidence>
<proteinExistence type="inferred from homology"/>
<evidence type="ECO:0000256" key="1">
    <source>
        <dbReference type="ARBA" id="ARBA00005624"/>
    </source>
</evidence>
<sequence length="131" mass="13619">MNFIGERRVALTPAAVELLTKKGFSVSVEEGAGTRAAFNDESYQKAGAKVVDKDAAFKSDIILKVYDALSSMANIAGYKAVIEAANHFGRFFTGQITAAGRVPPAKVLVIGGGVAGLSSIGTAKSMVSHLQ</sequence>
<evidence type="ECO:0000259" key="8">
    <source>
        <dbReference type="SMART" id="SM01003"/>
    </source>
</evidence>
<dbReference type="GO" id="GO:0005743">
    <property type="term" value="C:mitochondrial inner membrane"/>
    <property type="evidence" value="ECO:0007669"/>
    <property type="project" value="TreeGrafter"/>
</dbReference>
<dbReference type="WBParaSite" id="PEQ_0000280301-mRNA-1">
    <property type="protein sequence ID" value="PEQ_0000280301-mRNA-1"/>
    <property type="gene ID" value="PEQ_0000280301"/>
</dbReference>
<dbReference type="SUPFAM" id="SSF52283">
    <property type="entry name" value="Formate/glycerate dehydrogenase catalytic domain-like"/>
    <property type="match status" value="1"/>
</dbReference>
<accession>A0A914R956</accession>